<accession>A0A6C0DMR5</accession>
<keyword evidence="1" id="KW-1133">Transmembrane helix</keyword>
<reference evidence="2" key="1">
    <citation type="journal article" date="2020" name="Nature">
        <title>Giant virus diversity and host interactions through global metagenomics.</title>
        <authorList>
            <person name="Schulz F."/>
            <person name="Roux S."/>
            <person name="Paez-Espino D."/>
            <person name="Jungbluth S."/>
            <person name="Walsh D.A."/>
            <person name="Denef V.J."/>
            <person name="McMahon K.D."/>
            <person name="Konstantinidis K.T."/>
            <person name="Eloe-Fadrosh E.A."/>
            <person name="Kyrpides N.C."/>
            <person name="Woyke T."/>
        </authorList>
    </citation>
    <scope>NUCLEOTIDE SEQUENCE</scope>
    <source>
        <strain evidence="2">GVMAG-M-3300023174-30</strain>
    </source>
</reference>
<feature type="transmembrane region" description="Helical" evidence="1">
    <location>
        <begin position="5"/>
        <end position="21"/>
    </location>
</feature>
<dbReference type="AlphaFoldDB" id="A0A6C0DMR5"/>
<evidence type="ECO:0000313" key="2">
    <source>
        <dbReference type="EMBL" id="QHT17632.1"/>
    </source>
</evidence>
<sequence>MKLIYILIAIIILYTICYYIFPSELSILQTNIDNFNFSLLSKRQPIVISDYIHEPEKVIDSWFKYNFINKIDDDNDNNDWKHNNYKYLFINANKDVEVIIYKAQITKVNPTSNDKIIIIKLEKNQSLIIPFKWKYYISNDCKLWGVDDLITSSFGKFF</sequence>
<name>A0A6C0DMR5_9ZZZZ</name>
<keyword evidence="1" id="KW-0472">Membrane</keyword>
<protein>
    <submittedName>
        <fullName evidence="2">Uncharacterized protein</fullName>
    </submittedName>
</protein>
<proteinExistence type="predicted"/>
<evidence type="ECO:0000256" key="1">
    <source>
        <dbReference type="SAM" id="Phobius"/>
    </source>
</evidence>
<keyword evidence="1" id="KW-0812">Transmembrane</keyword>
<dbReference type="EMBL" id="MN739643">
    <property type="protein sequence ID" value="QHT17632.1"/>
    <property type="molecule type" value="Genomic_DNA"/>
</dbReference>
<organism evidence="2">
    <name type="scientific">viral metagenome</name>
    <dbReference type="NCBI Taxonomy" id="1070528"/>
    <lineage>
        <taxon>unclassified sequences</taxon>
        <taxon>metagenomes</taxon>
        <taxon>organismal metagenomes</taxon>
    </lineage>
</organism>